<gene>
    <name evidence="1" type="ORF">VCUG_00564</name>
</gene>
<accession>L2GWD4</accession>
<dbReference type="GeneID" id="19878451"/>
<dbReference type="InParanoid" id="L2GWD4"/>
<dbReference type="RefSeq" id="XP_008073584.1">
    <property type="nucleotide sequence ID" value="XM_008075393.1"/>
</dbReference>
<proteinExistence type="predicted"/>
<protein>
    <submittedName>
        <fullName evidence="1">Uncharacterized protein</fullName>
    </submittedName>
</protein>
<dbReference type="EMBL" id="GL877409">
    <property type="protein sequence ID" value="ELA47981.1"/>
    <property type="molecule type" value="Genomic_DNA"/>
</dbReference>
<evidence type="ECO:0000313" key="2">
    <source>
        <dbReference type="Proteomes" id="UP000011081"/>
    </source>
</evidence>
<dbReference type="HOGENOM" id="CLU_2172967_0_0_1"/>
<dbReference type="Proteomes" id="UP000011081">
    <property type="component" value="Unassembled WGS sequence"/>
</dbReference>
<organism evidence="1 2">
    <name type="scientific">Vavraia culicis (isolate floridensis)</name>
    <name type="common">Microsporidian parasite</name>
    <dbReference type="NCBI Taxonomy" id="948595"/>
    <lineage>
        <taxon>Eukaryota</taxon>
        <taxon>Fungi</taxon>
        <taxon>Fungi incertae sedis</taxon>
        <taxon>Microsporidia</taxon>
        <taxon>Pleistophoridae</taxon>
        <taxon>Vavraia</taxon>
    </lineage>
</organism>
<name>L2GWD4_VAVCU</name>
<sequence length="110" mass="12948">MHSSCYIGWDALIVFYGLQTQRLYGTSVYKVFQFTLFFERNSSNFCTCSSFLDMSGHPEPTPQVDLVILFDIKFDPIFAYTSSYSSHRTRLRMFNHRILVSYNVHRASHR</sequence>
<dbReference type="AlphaFoldDB" id="L2GWD4"/>
<dbReference type="VEuPathDB" id="MicrosporidiaDB:VCUG_00564"/>
<keyword evidence="2" id="KW-1185">Reference proteome</keyword>
<evidence type="ECO:0000313" key="1">
    <source>
        <dbReference type="EMBL" id="ELA47981.1"/>
    </source>
</evidence>
<reference evidence="2" key="1">
    <citation type="submission" date="2011-03" db="EMBL/GenBank/DDBJ databases">
        <title>The genome sequence of Vavraia culicis strain floridensis.</title>
        <authorList>
            <consortium name="The Broad Institute Genome Sequencing Platform"/>
            <person name="Cuomo C."/>
            <person name="Becnel J."/>
            <person name="Sanscrainte N."/>
            <person name="Young S.K."/>
            <person name="Zeng Q."/>
            <person name="Gargeya S."/>
            <person name="Fitzgerald M."/>
            <person name="Haas B."/>
            <person name="Abouelleil A."/>
            <person name="Alvarado L."/>
            <person name="Arachchi H.M."/>
            <person name="Berlin A."/>
            <person name="Chapman S.B."/>
            <person name="Gearin G."/>
            <person name="Goldberg J."/>
            <person name="Griggs A."/>
            <person name="Gujja S."/>
            <person name="Hansen M."/>
            <person name="Heiman D."/>
            <person name="Howarth C."/>
            <person name="Larimer J."/>
            <person name="Lui A."/>
            <person name="MacDonald P.J.P."/>
            <person name="McCowen C."/>
            <person name="Montmayeur A."/>
            <person name="Murphy C."/>
            <person name="Neiman D."/>
            <person name="Pearson M."/>
            <person name="Priest M."/>
            <person name="Roberts A."/>
            <person name="Saif S."/>
            <person name="Shea T."/>
            <person name="Sisk P."/>
            <person name="Stolte C."/>
            <person name="Sykes S."/>
            <person name="Wortman J."/>
            <person name="Nusbaum C."/>
            <person name="Birren B."/>
        </authorList>
    </citation>
    <scope>NUCLEOTIDE SEQUENCE [LARGE SCALE GENOMIC DNA]</scope>
    <source>
        <strain evidence="2">floridensis</strain>
    </source>
</reference>